<feature type="signal peptide" evidence="2">
    <location>
        <begin position="1"/>
        <end position="26"/>
    </location>
</feature>
<name>A0ABC8KV24_ERUVS</name>
<proteinExistence type="predicted"/>
<feature type="region of interest" description="Disordered" evidence="1">
    <location>
        <begin position="48"/>
        <end position="83"/>
    </location>
</feature>
<accession>A0ABC8KV24</accession>
<keyword evidence="2" id="KW-0732">Signal</keyword>
<evidence type="ECO:0000256" key="1">
    <source>
        <dbReference type="SAM" id="MobiDB-lite"/>
    </source>
</evidence>
<evidence type="ECO:0000256" key="2">
    <source>
        <dbReference type="SAM" id="SignalP"/>
    </source>
</evidence>
<dbReference type="Proteomes" id="UP001642260">
    <property type="component" value="Unassembled WGS sequence"/>
</dbReference>
<dbReference type="AlphaFoldDB" id="A0ABC8KV24"/>
<dbReference type="EMBL" id="CAKOAT010273044">
    <property type="protein sequence ID" value="CAH8359780.1"/>
    <property type="molecule type" value="Genomic_DNA"/>
</dbReference>
<keyword evidence="4" id="KW-1185">Reference proteome</keyword>
<evidence type="ECO:0008006" key="5">
    <source>
        <dbReference type="Google" id="ProtNLM"/>
    </source>
</evidence>
<comment type="caution">
    <text evidence="3">The sequence shown here is derived from an EMBL/GenBank/DDBJ whole genome shotgun (WGS) entry which is preliminary data.</text>
</comment>
<feature type="chain" id="PRO_5044824072" description="Encoded peptide" evidence="2">
    <location>
        <begin position="27"/>
        <end position="83"/>
    </location>
</feature>
<evidence type="ECO:0000313" key="3">
    <source>
        <dbReference type="EMBL" id="CAH8359780.1"/>
    </source>
</evidence>
<gene>
    <name evidence="3" type="ORF">ERUC_LOCUS25536</name>
</gene>
<protein>
    <recommendedName>
        <fullName evidence="5">Encoded peptide</fullName>
    </recommendedName>
</protein>
<sequence>MARINVYLFAFILLLTIKQEFSYVEGRTLAKSTVAKVEEIGADGSVPLLPSAEPLQPSPSHGVGTFRPTVPGNSPGIGHSVHN</sequence>
<organism evidence="3 4">
    <name type="scientific">Eruca vesicaria subsp. sativa</name>
    <name type="common">Garden rocket</name>
    <name type="synonym">Eruca sativa</name>
    <dbReference type="NCBI Taxonomy" id="29727"/>
    <lineage>
        <taxon>Eukaryota</taxon>
        <taxon>Viridiplantae</taxon>
        <taxon>Streptophyta</taxon>
        <taxon>Embryophyta</taxon>
        <taxon>Tracheophyta</taxon>
        <taxon>Spermatophyta</taxon>
        <taxon>Magnoliopsida</taxon>
        <taxon>eudicotyledons</taxon>
        <taxon>Gunneridae</taxon>
        <taxon>Pentapetalae</taxon>
        <taxon>rosids</taxon>
        <taxon>malvids</taxon>
        <taxon>Brassicales</taxon>
        <taxon>Brassicaceae</taxon>
        <taxon>Brassiceae</taxon>
        <taxon>Eruca</taxon>
    </lineage>
</organism>
<evidence type="ECO:0000313" key="4">
    <source>
        <dbReference type="Proteomes" id="UP001642260"/>
    </source>
</evidence>
<reference evidence="3 4" key="1">
    <citation type="submission" date="2022-03" db="EMBL/GenBank/DDBJ databases">
        <authorList>
            <person name="Macdonald S."/>
            <person name="Ahmed S."/>
            <person name="Newling K."/>
        </authorList>
    </citation>
    <scope>NUCLEOTIDE SEQUENCE [LARGE SCALE GENOMIC DNA]</scope>
</reference>